<evidence type="ECO:0000313" key="2">
    <source>
        <dbReference type="Proteomes" id="UP001231915"/>
    </source>
</evidence>
<dbReference type="EMBL" id="JASJUT010000003">
    <property type="protein sequence ID" value="MDK2595389.1"/>
    <property type="molecule type" value="Genomic_DNA"/>
</dbReference>
<reference evidence="1 2" key="1">
    <citation type="submission" date="2023-05" db="EMBL/GenBank/DDBJ databases">
        <title>Pseudoalteromonas ardens sp. nov., Pseudoalteromonas obscura sp. nov., and Pseudoalteromonas umbrosa sp. nov., isolated from the coral Montipora capitata.</title>
        <authorList>
            <person name="Thomas E.M."/>
            <person name="Smith E.M."/>
            <person name="Papke E."/>
            <person name="Shlafstein M.D."/>
            <person name="Oline D.K."/>
            <person name="Videau P."/>
            <person name="Saw J.H."/>
            <person name="Strangman W.K."/>
            <person name="Ushijima B."/>
        </authorList>
    </citation>
    <scope>NUCLEOTIDE SEQUENCE [LARGE SCALE GENOMIC DNA]</scope>
    <source>
        <strain evidence="1 2">P94</strain>
    </source>
</reference>
<comment type="caution">
    <text evidence="1">The sequence shown here is derived from an EMBL/GenBank/DDBJ whole genome shotgun (WGS) entry which is preliminary data.</text>
</comment>
<protein>
    <recommendedName>
        <fullName evidence="3">Lantibiotic</fullName>
    </recommendedName>
</protein>
<name>A0ABT7EK06_9GAMM</name>
<evidence type="ECO:0008006" key="3">
    <source>
        <dbReference type="Google" id="ProtNLM"/>
    </source>
</evidence>
<keyword evidence="2" id="KW-1185">Reference proteome</keyword>
<sequence length="58" mass="6335">MKLALNKKRIKSLSTNEQDLPKAQTPNIAGGCNSGWTHCFGNTLACCSQGTCRSRYCQ</sequence>
<dbReference type="RefSeq" id="WP_211013635.1">
    <property type="nucleotide sequence ID" value="NZ_JASJUT010000003.1"/>
</dbReference>
<gene>
    <name evidence="1" type="ORF">QNM18_10065</name>
</gene>
<dbReference type="Proteomes" id="UP001231915">
    <property type="component" value="Unassembled WGS sequence"/>
</dbReference>
<proteinExistence type="predicted"/>
<accession>A0ABT7EK06</accession>
<evidence type="ECO:0000313" key="1">
    <source>
        <dbReference type="EMBL" id="MDK2595389.1"/>
    </source>
</evidence>
<organism evidence="1 2">
    <name type="scientific">Pseudoalteromonas obscura</name>
    <dbReference type="NCBI Taxonomy" id="3048491"/>
    <lineage>
        <taxon>Bacteria</taxon>
        <taxon>Pseudomonadati</taxon>
        <taxon>Pseudomonadota</taxon>
        <taxon>Gammaproteobacteria</taxon>
        <taxon>Alteromonadales</taxon>
        <taxon>Pseudoalteromonadaceae</taxon>
        <taxon>Pseudoalteromonas</taxon>
    </lineage>
</organism>